<dbReference type="EMBL" id="JAHJDP010000061">
    <property type="protein sequence ID" value="MBU2691391.1"/>
    <property type="molecule type" value="Genomic_DNA"/>
</dbReference>
<sequence>MIKINEQRQDAEFYFDPLDAQPPIQNNRQPLAEFQSCDLKKGYANPEGGARGDSGVKRLPIADYHCWSRMFTAPGFRRFYVKI</sequence>
<proteinExistence type="predicted"/>
<dbReference type="AlphaFoldDB" id="A0A948W794"/>
<dbReference type="Proteomes" id="UP000777784">
    <property type="component" value="Unassembled WGS sequence"/>
</dbReference>
<protein>
    <submittedName>
        <fullName evidence="1">Uncharacterized protein</fullName>
    </submittedName>
</protein>
<comment type="caution">
    <text evidence="1">The sequence shown here is derived from an EMBL/GenBank/DDBJ whole genome shotgun (WGS) entry which is preliminary data.</text>
</comment>
<name>A0A948W794_UNCEI</name>
<organism evidence="1 2">
    <name type="scientific">Eiseniibacteriota bacterium</name>
    <dbReference type="NCBI Taxonomy" id="2212470"/>
    <lineage>
        <taxon>Bacteria</taxon>
        <taxon>Candidatus Eiseniibacteriota</taxon>
    </lineage>
</organism>
<evidence type="ECO:0000313" key="1">
    <source>
        <dbReference type="EMBL" id="MBU2691391.1"/>
    </source>
</evidence>
<evidence type="ECO:0000313" key="2">
    <source>
        <dbReference type="Proteomes" id="UP000777784"/>
    </source>
</evidence>
<gene>
    <name evidence="1" type="ORF">KJ970_10740</name>
</gene>
<accession>A0A948W794</accession>
<reference evidence="1" key="1">
    <citation type="submission" date="2021-05" db="EMBL/GenBank/DDBJ databases">
        <title>Energy efficiency and biological interactions define the core microbiome of deep oligotrophic groundwater.</title>
        <authorList>
            <person name="Mehrshad M."/>
            <person name="Lopez-Fernandez M."/>
            <person name="Bell E."/>
            <person name="Bernier-Latmani R."/>
            <person name="Bertilsson S."/>
            <person name="Dopson M."/>
        </authorList>
    </citation>
    <scope>NUCLEOTIDE SEQUENCE</scope>
    <source>
        <strain evidence="1">Modern_marine.mb.64</strain>
    </source>
</reference>